<evidence type="ECO:0000256" key="3">
    <source>
        <dbReference type="ARBA" id="ARBA00022475"/>
    </source>
</evidence>
<keyword evidence="2 7" id="KW-0813">Transport</keyword>
<reference evidence="10 11" key="1">
    <citation type="submission" date="2021-03" db="EMBL/GenBank/DDBJ databases">
        <authorList>
            <person name="Lee D.-H."/>
        </authorList>
    </citation>
    <scope>NUCLEOTIDE SEQUENCE [LARGE SCALE GENOMIC DNA]</scope>
    <source>
        <strain evidence="10 11">MMS20-R2-23</strain>
    </source>
</reference>
<accession>A0ABS3V8J1</accession>
<dbReference type="EMBL" id="JAGFWR010000006">
    <property type="protein sequence ID" value="MBO4161930.1"/>
    <property type="molecule type" value="Genomic_DNA"/>
</dbReference>
<feature type="transmembrane region" description="Helical" evidence="7">
    <location>
        <begin position="37"/>
        <end position="58"/>
    </location>
</feature>
<evidence type="ECO:0000256" key="1">
    <source>
        <dbReference type="ARBA" id="ARBA00004651"/>
    </source>
</evidence>
<evidence type="ECO:0000313" key="11">
    <source>
        <dbReference type="Proteomes" id="UP000671399"/>
    </source>
</evidence>
<feature type="transmembrane region" description="Helical" evidence="7">
    <location>
        <begin position="135"/>
        <end position="157"/>
    </location>
</feature>
<keyword evidence="6 7" id="KW-0472">Membrane</keyword>
<feature type="region of interest" description="Disordered" evidence="8">
    <location>
        <begin position="1"/>
        <end position="29"/>
    </location>
</feature>
<dbReference type="InterPro" id="IPR051393">
    <property type="entry name" value="ABC_transporter_permease"/>
</dbReference>
<protein>
    <submittedName>
        <fullName evidence="10">Sugar ABC transporter permease</fullName>
    </submittedName>
</protein>
<organism evidence="10 11">
    <name type="scientific">Micromonospora antibiotica</name>
    <dbReference type="NCBI Taxonomy" id="2807623"/>
    <lineage>
        <taxon>Bacteria</taxon>
        <taxon>Bacillati</taxon>
        <taxon>Actinomycetota</taxon>
        <taxon>Actinomycetes</taxon>
        <taxon>Micromonosporales</taxon>
        <taxon>Micromonosporaceae</taxon>
        <taxon>Micromonospora</taxon>
    </lineage>
</organism>
<dbReference type="PROSITE" id="PS50928">
    <property type="entry name" value="ABC_TM1"/>
    <property type="match status" value="1"/>
</dbReference>
<evidence type="ECO:0000256" key="2">
    <source>
        <dbReference type="ARBA" id="ARBA00022448"/>
    </source>
</evidence>
<dbReference type="InterPro" id="IPR000515">
    <property type="entry name" value="MetI-like"/>
</dbReference>
<feature type="transmembrane region" description="Helical" evidence="7">
    <location>
        <begin position="98"/>
        <end position="123"/>
    </location>
</feature>
<feature type="compositionally biased region" description="Low complexity" evidence="8">
    <location>
        <begin position="1"/>
        <end position="12"/>
    </location>
</feature>
<evidence type="ECO:0000256" key="5">
    <source>
        <dbReference type="ARBA" id="ARBA00022989"/>
    </source>
</evidence>
<evidence type="ECO:0000259" key="9">
    <source>
        <dbReference type="PROSITE" id="PS50928"/>
    </source>
</evidence>
<feature type="transmembrane region" description="Helical" evidence="7">
    <location>
        <begin position="187"/>
        <end position="211"/>
    </location>
</feature>
<dbReference type="PANTHER" id="PTHR30193:SF37">
    <property type="entry name" value="INNER MEMBRANE ABC TRANSPORTER PERMEASE PROTEIN YCJO"/>
    <property type="match status" value="1"/>
</dbReference>
<sequence length="327" mass="35507">MAVPDTVAGTPPAATPTPTPTPAPASRRRPRGRDAAYWLYLLPGAVLFILVIGVPLVGTGYLSLTRWSGVGDPTFVGLDNYQRLLHDEVFWASFRNTVAMIVAMVVVPTLVGLLLASVLFDVVGRRFRPRTAAALRAAFYLPQVLPVVVAGIVWGWILRPDGAFNSTLDAIGLGALRHDWLGDPDTALPAVMAVMIWVQIGYPVVVFMAALQRVDPELYEAAEVDGANWLHRFRAITLAQIRPETFVVALTCTIAALKVFGPIYALTRGGPENATNVPSYFAYYTFFKKLQVGYGSAISTVLTVIIVVVAVVFIGVQARSERRDRGI</sequence>
<comment type="similarity">
    <text evidence="7">Belongs to the binding-protein-dependent transport system permease family.</text>
</comment>
<keyword evidence="3" id="KW-1003">Cell membrane</keyword>
<dbReference type="CDD" id="cd06261">
    <property type="entry name" value="TM_PBP2"/>
    <property type="match status" value="1"/>
</dbReference>
<evidence type="ECO:0000256" key="4">
    <source>
        <dbReference type="ARBA" id="ARBA00022692"/>
    </source>
</evidence>
<feature type="transmembrane region" description="Helical" evidence="7">
    <location>
        <begin position="294"/>
        <end position="316"/>
    </location>
</feature>
<comment type="caution">
    <text evidence="10">The sequence shown here is derived from an EMBL/GenBank/DDBJ whole genome shotgun (WGS) entry which is preliminary data.</text>
</comment>
<dbReference type="PANTHER" id="PTHR30193">
    <property type="entry name" value="ABC TRANSPORTER PERMEASE PROTEIN"/>
    <property type="match status" value="1"/>
</dbReference>
<keyword evidence="4 7" id="KW-0812">Transmembrane</keyword>
<name>A0ABS3V8J1_9ACTN</name>
<dbReference type="Proteomes" id="UP000671399">
    <property type="component" value="Unassembled WGS sequence"/>
</dbReference>
<evidence type="ECO:0000256" key="6">
    <source>
        <dbReference type="ARBA" id="ARBA00023136"/>
    </source>
</evidence>
<feature type="domain" description="ABC transmembrane type-1" evidence="9">
    <location>
        <begin position="94"/>
        <end position="313"/>
    </location>
</feature>
<keyword evidence="5 7" id="KW-1133">Transmembrane helix</keyword>
<evidence type="ECO:0000256" key="8">
    <source>
        <dbReference type="SAM" id="MobiDB-lite"/>
    </source>
</evidence>
<dbReference type="InterPro" id="IPR035906">
    <property type="entry name" value="MetI-like_sf"/>
</dbReference>
<gene>
    <name evidence="10" type="ORF">JQN83_14085</name>
</gene>
<comment type="subcellular location">
    <subcellularLocation>
        <location evidence="1 7">Cell membrane</location>
        <topology evidence="1 7">Multi-pass membrane protein</topology>
    </subcellularLocation>
</comment>
<feature type="transmembrane region" description="Helical" evidence="7">
    <location>
        <begin position="246"/>
        <end position="266"/>
    </location>
</feature>
<dbReference type="SUPFAM" id="SSF161098">
    <property type="entry name" value="MetI-like"/>
    <property type="match status" value="1"/>
</dbReference>
<evidence type="ECO:0000313" key="10">
    <source>
        <dbReference type="EMBL" id="MBO4161930.1"/>
    </source>
</evidence>
<proteinExistence type="inferred from homology"/>
<dbReference type="Pfam" id="PF00528">
    <property type="entry name" value="BPD_transp_1"/>
    <property type="match status" value="1"/>
</dbReference>
<feature type="compositionally biased region" description="Pro residues" evidence="8">
    <location>
        <begin position="13"/>
        <end position="23"/>
    </location>
</feature>
<dbReference type="RefSeq" id="WP_208567580.1">
    <property type="nucleotide sequence ID" value="NZ_JAGFWR010000006.1"/>
</dbReference>
<keyword evidence="11" id="KW-1185">Reference proteome</keyword>
<evidence type="ECO:0000256" key="7">
    <source>
        <dbReference type="RuleBase" id="RU363032"/>
    </source>
</evidence>
<dbReference type="Gene3D" id="1.10.3720.10">
    <property type="entry name" value="MetI-like"/>
    <property type="match status" value="1"/>
</dbReference>